<organism evidence="2 3">
    <name type="scientific">Formimonas warabiya</name>
    <dbReference type="NCBI Taxonomy" id="1761012"/>
    <lineage>
        <taxon>Bacteria</taxon>
        <taxon>Bacillati</taxon>
        <taxon>Bacillota</taxon>
        <taxon>Clostridia</taxon>
        <taxon>Eubacteriales</taxon>
        <taxon>Peptococcaceae</taxon>
        <taxon>Candidatus Formimonas</taxon>
    </lineage>
</organism>
<gene>
    <name evidence="2" type="ORF">DCMF_16205</name>
</gene>
<dbReference type="Proteomes" id="UP000323521">
    <property type="component" value="Chromosome"/>
</dbReference>
<protein>
    <recommendedName>
        <fullName evidence="1">DUF6917 domain-containing protein</fullName>
    </recommendedName>
</protein>
<reference evidence="2 3" key="1">
    <citation type="submission" date="2016-10" db="EMBL/GenBank/DDBJ databases">
        <title>Complete Genome Sequence of Peptococcaceae strain DCMF.</title>
        <authorList>
            <person name="Edwards R.J."/>
            <person name="Holland S.I."/>
            <person name="Deshpande N.P."/>
            <person name="Wong Y.K."/>
            <person name="Ertan H."/>
            <person name="Manefield M."/>
            <person name="Russell T.L."/>
            <person name="Lee M.J."/>
        </authorList>
    </citation>
    <scope>NUCLEOTIDE SEQUENCE [LARGE SCALE GENOMIC DNA]</scope>
    <source>
        <strain evidence="2 3">DCMF</strain>
    </source>
</reference>
<dbReference type="EMBL" id="CP017634">
    <property type="protein sequence ID" value="ATW28661.1"/>
    <property type="molecule type" value="Genomic_DNA"/>
</dbReference>
<name>A0A3G1L1X9_FORW1</name>
<sequence>MFGQFNPYYAKIPVPGRLVVVLDGIFEERGLQLIRQSSRAIKKNEVHEFIITDEQAKPGDTVNRIAYLGFAEFSAGGVVIVGDPVFIENQQVGRIAGFDETHMPNHLNIVLSGNRKPGKEWGVALNDQILIGKG</sequence>
<keyword evidence="3" id="KW-1185">Reference proteome</keyword>
<evidence type="ECO:0000313" key="3">
    <source>
        <dbReference type="Proteomes" id="UP000323521"/>
    </source>
</evidence>
<dbReference type="InterPro" id="IPR054210">
    <property type="entry name" value="DUF6917"/>
</dbReference>
<evidence type="ECO:0000259" key="1">
    <source>
        <dbReference type="Pfam" id="PF21891"/>
    </source>
</evidence>
<dbReference type="Pfam" id="PF21891">
    <property type="entry name" value="DUF6917"/>
    <property type="match status" value="1"/>
</dbReference>
<feature type="domain" description="DUF6917" evidence="1">
    <location>
        <begin position="9"/>
        <end position="131"/>
    </location>
</feature>
<accession>A0A3G1L1X9</accession>
<dbReference type="KEGG" id="fwa:DCMF_16205"/>
<evidence type="ECO:0000313" key="2">
    <source>
        <dbReference type="EMBL" id="ATW28661.1"/>
    </source>
</evidence>
<proteinExistence type="predicted"/>
<dbReference type="AlphaFoldDB" id="A0A3G1L1X9"/>